<keyword evidence="5 9" id="KW-0812">Transmembrane</keyword>
<keyword evidence="2 9" id="KW-0813">Transport</keyword>
<comment type="caution">
    <text evidence="12">The sequence shown here is derived from an EMBL/GenBank/DDBJ whole genome shotgun (WGS) entry which is preliminary data.</text>
</comment>
<evidence type="ECO:0000256" key="10">
    <source>
        <dbReference type="SAM" id="MobiDB-lite"/>
    </source>
</evidence>
<reference evidence="12" key="1">
    <citation type="submission" date="2023-01" db="EMBL/GenBank/DDBJ databases">
        <title>Xenophilus mangrovi sp. nov., isolated from soil of Mangrove nature reserve.</title>
        <authorList>
            <person name="Xu S."/>
            <person name="Liu Z."/>
            <person name="Xu Y."/>
        </authorList>
    </citation>
    <scope>NUCLEOTIDE SEQUENCE</scope>
    <source>
        <strain evidence="12">YW8</strain>
    </source>
</reference>
<dbReference type="PANTHER" id="PTHR35011:SF2">
    <property type="entry name" value="2,3-DIKETO-L-GULONATE TRAP TRANSPORTER SMALL PERMEASE PROTEIN YIAM"/>
    <property type="match status" value="1"/>
</dbReference>
<accession>A0AAE3SZR8</accession>
<dbReference type="GO" id="GO:0015740">
    <property type="term" value="P:C4-dicarboxylate transport"/>
    <property type="evidence" value="ECO:0007669"/>
    <property type="project" value="TreeGrafter"/>
</dbReference>
<comment type="subcellular location">
    <subcellularLocation>
        <location evidence="1 9">Cell inner membrane</location>
        <topology evidence="1 9">Multi-pass membrane protein</topology>
    </subcellularLocation>
</comment>
<gene>
    <name evidence="12" type="ORF">PGB34_10430</name>
</gene>
<dbReference type="RefSeq" id="WP_271428010.1">
    <property type="nucleotide sequence ID" value="NZ_JAQIPB010000003.1"/>
</dbReference>
<feature type="region of interest" description="Disordered" evidence="10">
    <location>
        <begin position="177"/>
        <end position="196"/>
    </location>
</feature>
<dbReference type="GO" id="GO:0005886">
    <property type="term" value="C:plasma membrane"/>
    <property type="evidence" value="ECO:0007669"/>
    <property type="project" value="UniProtKB-SubCell"/>
</dbReference>
<dbReference type="EMBL" id="JAQIPB010000003">
    <property type="protein sequence ID" value="MDA7416780.1"/>
    <property type="molecule type" value="Genomic_DNA"/>
</dbReference>
<keyword evidence="13" id="KW-1185">Reference proteome</keyword>
<comment type="function">
    <text evidence="9">Part of the tripartite ATP-independent periplasmic (TRAP) transport system.</text>
</comment>
<evidence type="ECO:0000256" key="7">
    <source>
        <dbReference type="ARBA" id="ARBA00023136"/>
    </source>
</evidence>
<evidence type="ECO:0000256" key="3">
    <source>
        <dbReference type="ARBA" id="ARBA00022475"/>
    </source>
</evidence>
<keyword evidence="3" id="KW-1003">Cell membrane</keyword>
<comment type="subunit">
    <text evidence="9">The complex comprises the extracytoplasmic solute receptor protein and the two transmembrane proteins.</text>
</comment>
<evidence type="ECO:0000256" key="2">
    <source>
        <dbReference type="ARBA" id="ARBA00022448"/>
    </source>
</evidence>
<feature type="transmembrane region" description="Helical" evidence="9">
    <location>
        <begin position="12"/>
        <end position="35"/>
    </location>
</feature>
<feature type="domain" description="Tripartite ATP-independent periplasmic transporters DctQ component" evidence="11">
    <location>
        <begin position="23"/>
        <end position="152"/>
    </location>
</feature>
<evidence type="ECO:0000256" key="4">
    <source>
        <dbReference type="ARBA" id="ARBA00022519"/>
    </source>
</evidence>
<evidence type="ECO:0000256" key="1">
    <source>
        <dbReference type="ARBA" id="ARBA00004429"/>
    </source>
</evidence>
<dbReference type="PANTHER" id="PTHR35011">
    <property type="entry name" value="2,3-DIKETO-L-GULONATE TRAP TRANSPORTER SMALL PERMEASE PROTEIN YIAM"/>
    <property type="match status" value="1"/>
</dbReference>
<comment type="similarity">
    <text evidence="8 9">Belongs to the TRAP transporter small permease family.</text>
</comment>
<evidence type="ECO:0000313" key="12">
    <source>
        <dbReference type="EMBL" id="MDA7416780.1"/>
    </source>
</evidence>
<keyword evidence="4 9" id="KW-0997">Cell inner membrane</keyword>
<evidence type="ECO:0000313" key="13">
    <source>
        <dbReference type="Proteomes" id="UP001212602"/>
    </source>
</evidence>
<feature type="transmembrane region" description="Helical" evidence="9">
    <location>
        <begin position="47"/>
        <end position="65"/>
    </location>
</feature>
<organism evidence="12 13">
    <name type="scientific">Xenophilus arseniciresistens</name>
    <dbReference type="NCBI Taxonomy" id="1283306"/>
    <lineage>
        <taxon>Bacteria</taxon>
        <taxon>Pseudomonadati</taxon>
        <taxon>Pseudomonadota</taxon>
        <taxon>Betaproteobacteria</taxon>
        <taxon>Burkholderiales</taxon>
        <taxon>Comamonadaceae</taxon>
        <taxon>Xenophilus</taxon>
    </lineage>
</organism>
<protein>
    <recommendedName>
        <fullName evidence="9">TRAP transporter small permease protein</fullName>
    </recommendedName>
</protein>
<evidence type="ECO:0000256" key="6">
    <source>
        <dbReference type="ARBA" id="ARBA00022989"/>
    </source>
</evidence>
<evidence type="ECO:0000259" key="11">
    <source>
        <dbReference type="Pfam" id="PF04290"/>
    </source>
</evidence>
<feature type="transmembrane region" description="Helical" evidence="9">
    <location>
        <begin position="86"/>
        <end position="103"/>
    </location>
</feature>
<dbReference type="Pfam" id="PF04290">
    <property type="entry name" value="DctQ"/>
    <property type="match status" value="1"/>
</dbReference>
<evidence type="ECO:0000256" key="8">
    <source>
        <dbReference type="ARBA" id="ARBA00038436"/>
    </source>
</evidence>
<dbReference type="InterPro" id="IPR055348">
    <property type="entry name" value="DctQ"/>
</dbReference>
<feature type="transmembrane region" description="Helical" evidence="9">
    <location>
        <begin position="123"/>
        <end position="145"/>
    </location>
</feature>
<keyword evidence="7 9" id="KW-0472">Membrane</keyword>
<sequence length="196" mass="21345">MNRWIDGACRAVEALIALMLAVMVVLVFGNVVLRYGFNSGITVSEEVSRWLFIWITFLGAIVALRERAHLGVDMLVSRLPAWGKKGCLAISYLLMLYMLWLLFQGSVAQTRINWDVQAPVTGASMAIVYTSGIVFAVAAGLILLLDLWRLLSGRMAEDELVAIQESEEAGALAQVLGPQGAAAPSPTPARTEERQP</sequence>
<dbReference type="GO" id="GO:0022857">
    <property type="term" value="F:transmembrane transporter activity"/>
    <property type="evidence" value="ECO:0007669"/>
    <property type="project" value="UniProtKB-UniRule"/>
</dbReference>
<keyword evidence="6 9" id="KW-1133">Transmembrane helix</keyword>
<evidence type="ECO:0000256" key="9">
    <source>
        <dbReference type="RuleBase" id="RU369079"/>
    </source>
</evidence>
<evidence type="ECO:0000256" key="5">
    <source>
        <dbReference type="ARBA" id="ARBA00022692"/>
    </source>
</evidence>
<dbReference type="AlphaFoldDB" id="A0AAE3SZR8"/>
<dbReference type="InterPro" id="IPR007387">
    <property type="entry name" value="TRAP_DctQ"/>
</dbReference>
<name>A0AAE3SZR8_9BURK</name>
<dbReference type="Proteomes" id="UP001212602">
    <property type="component" value="Unassembled WGS sequence"/>
</dbReference>
<proteinExistence type="inferred from homology"/>